<evidence type="ECO:0000259" key="10">
    <source>
        <dbReference type="PROSITE" id="PS51225"/>
    </source>
</evidence>
<keyword evidence="2 8" id="KW-0812">Transmembrane</keyword>
<comment type="similarity">
    <text evidence="6">Belongs to the MAL family.</text>
</comment>
<feature type="transmembrane region" description="Helical" evidence="9">
    <location>
        <begin position="146"/>
        <end position="169"/>
    </location>
</feature>
<feature type="transmembrane region" description="Helical" evidence="9">
    <location>
        <begin position="71"/>
        <end position="94"/>
    </location>
</feature>
<evidence type="ECO:0000256" key="4">
    <source>
        <dbReference type="ARBA" id="ARBA00023136"/>
    </source>
</evidence>
<gene>
    <name evidence="12" type="primary">LOC116953673</name>
</gene>
<keyword evidence="4 8" id="KW-0472">Membrane</keyword>
<feature type="domain" description="MARVEL" evidence="10">
    <location>
        <begin position="33"/>
        <end position="173"/>
    </location>
</feature>
<accession>A0AAJ7XD48</accession>
<dbReference type="GO" id="GO:0042552">
    <property type="term" value="P:myelination"/>
    <property type="evidence" value="ECO:0007669"/>
    <property type="project" value="TreeGrafter"/>
</dbReference>
<evidence type="ECO:0000256" key="9">
    <source>
        <dbReference type="SAM" id="Phobius"/>
    </source>
</evidence>
<dbReference type="PRINTS" id="PR01884">
    <property type="entry name" value="MALPROTEIN"/>
</dbReference>
<dbReference type="InterPro" id="IPR050578">
    <property type="entry name" value="MARVEL-CKLF_proteins"/>
</dbReference>
<dbReference type="PROSITE" id="PS51225">
    <property type="entry name" value="MARVEL"/>
    <property type="match status" value="1"/>
</dbReference>
<evidence type="ECO:0000256" key="2">
    <source>
        <dbReference type="ARBA" id="ARBA00022692"/>
    </source>
</evidence>
<proteinExistence type="inferred from homology"/>
<dbReference type="KEGG" id="pmrn:116953673"/>
<dbReference type="PANTHER" id="PTHR22776:SF12">
    <property type="entry name" value="MYELIN AND LYMPHOCYTE PROTEIN"/>
    <property type="match status" value="1"/>
</dbReference>
<dbReference type="Proteomes" id="UP001318040">
    <property type="component" value="Chromosome 3"/>
</dbReference>
<dbReference type="GO" id="GO:0019911">
    <property type="term" value="F:structural constituent of myelin sheath"/>
    <property type="evidence" value="ECO:0007669"/>
    <property type="project" value="TreeGrafter"/>
</dbReference>
<dbReference type="Pfam" id="PF01284">
    <property type="entry name" value="MARVEL"/>
    <property type="match status" value="1"/>
</dbReference>
<dbReference type="GO" id="GO:0016020">
    <property type="term" value="C:membrane"/>
    <property type="evidence" value="ECO:0007669"/>
    <property type="project" value="UniProtKB-SubCell"/>
</dbReference>
<keyword evidence="5" id="KW-0449">Lipoprotein</keyword>
<sequence length="177" mass="19383">MDAPPPVTTTGPSAGDIYGQASISPNLPLGGDLCRRLSGILIMPELIFGALVWIMIAATNMVYLTQLAHGWILFVSVTLCFISLAQFIIYLLSIPQQTYAWVALDAAYNCMAFLLYFSAAVLQVYLTASMGQTPISLSPIFNVYQLNIAATVFIFIVTSLYGASSFISLKRWKNRQP</sequence>
<name>A0AAJ7XD48_PETMA</name>
<evidence type="ECO:0000256" key="6">
    <source>
        <dbReference type="ARBA" id="ARBA00034721"/>
    </source>
</evidence>
<dbReference type="PANTHER" id="PTHR22776">
    <property type="entry name" value="MARVEL-CONTAINING POTENTIAL LIPID RAFT-ASSOCIATED PROTEIN"/>
    <property type="match status" value="1"/>
</dbReference>
<evidence type="ECO:0000256" key="8">
    <source>
        <dbReference type="PROSITE-ProRule" id="PRU00581"/>
    </source>
</evidence>
<organism evidence="11 12">
    <name type="scientific">Petromyzon marinus</name>
    <name type="common">Sea lamprey</name>
    <dbReference type="NCBI Taxonomy" id="7757"/>
    <lineage>
        <taxon>Eukaryota</taxon>
        <taxon>Metazoa</taxon>
        <taxon>Chordata</taxon>
        <taxon>Craniata</taxon>
        <taxon>Vertebrata</taxon>
        <taxon>Cyclostomata</taxon>
        <taxon>Hyperoartia</taxon>
        <taxon>Petromyzontiformes</taxon>
        <taxon>Petromyzontidae</taxon>
        <taxon>Petromyzon</taxon>
    </lineage>
</organism>
<protein>
    <recommendedName>
        <fullName evidence="7">Myelin and lymphocyte protein</fullName>
    </recommendedName>
</protein>
<dbReference type="GeneID" id="116953673"/>
<evidence type="ECO:0000313" key="11">
    <source>
        <dbReference type="Proteomes" id="UP001318040"/>
    </source>
</evidence>
<evidence type="ECO:0000256" key="1">
    <source>
        <dbReference type="ARBA" id="ARBA00004141"/>
    </source>
</evidence>
<keyword evidence="3 9" id="KW-1133">Transmembrane helix</keyword>
<reference evidence="12" key="1">
    <citation type="submission" date="2025-08" db="UniProtKB">
        <authorList>
            <consortium name="RefSeq"/>
        </authorList>
    </citation>
    <scope>IDENTIFICATION</scope>
    <source>
        <tissue evidence="12">Sperm</tissue>
    </source>
</reference>
<dbReference type="RefSeq" id="XP_032829955.1">
    <property type="nucleotide sequence ID" value="XM_032974064.1"/>
</dbReference>
<evidence type="ECO:0000256" key="5">
    <source>
        <dbReference type="ARBA" id="ARBA00023288"/>
    </source>
</evidence>
<feature type="transmembrane region" description="Helical" evidence="9">
    <location>
        <begin position="106"/>
        <end position="126"/>
    </location>
</feature>
<comment type="subcellular location">
    <subcellularLocation>
        <location evidence="1">Membrane</location>
        <topology evidence="1">Multi-pass membrane protein</topology>
    </subcellularLocation>
</comment>
<dbReference type="AlphaFoldDB" id="A0AAJ7XD48"/>
<dbReference type="InterPro" id="IPR008253">
    <property type="entry name" value="Marvel"/>
</dbReference>
<keyword evidence="11" id="KW-1185">Reference proteome</keyword>
<evidence type="ECO:0000256" key="3">
    <source>
        <dbReference type="ARBA" id="ARBA00022989"/>
    </source>
</evidence>
<evidence type="ECO:0000313" key="12">
    <source>
        <dbReference type="RefSeq" id="XP_032829955.1"/>
    </source>
</evidence>
<dbReference type="InterPro" id="IPR013295">
    <property type="entry name" value="MAL"/>
</dbReference>
<evidence type="ECO:0000256" key="7">
    <source>
        <dbReference type="ARBA" id="ARBA00039981"/>
    </source>
</evidence>